<evidence type="ECO:0000313" key="3">
    <source>
        <dbReference type="Proteomes" id="UP000199138"/>
    </source>
</evidence>
<dbReference type="SUPFAM" id="SSF52833">
    <property type="entry name" value="Thioredoxin-like"/>
    <property type="match status" value="1"/>
</dbReference>
<dbReference type="RefSeq" id="WP_093024385.1">
    <property type="nucleotide sequence ID" value="NZ_FPBK01000003.1"/>
</dbReference>
<name>A0A1I7G4S3_9FLAO</name>
<gene>
    <name evidence="2" type="ORF">SAMN05216480_103177</name>
</gene>
<evidence type="ECO:0000256" key="1">
    <source>
        <dbReference type="SAM" id="SignalP"/>
    </source>
</evidence>
<proteinExistence type="predicted"/>
<dbReference type="EMBL" id="FPBK01000003">
    <property type="protein sequence ID" value="SFU43462.1"/>
    <property type="molecule type" value="Genomic_DNA"/>
</dbReference>
<feature type="chain" id="PRO_5011448276" description="AhpC/TSA family protein" evidence="1">
    <location>
        <begin position="19"/>
        <end position="229"/>
    </location>
</feature>
<dbReference type="InterPro" id="IPR036249">
    <property type="entry name" value="Thioredoxin-like_sf"/>
</dbReference>
<dbReference type="Proteomes" id="UP000199138">
    <property type="component" value="Unassembled WGS sequence"/>
</dbReference>
<protein>
    <recommendedName>
        <fullName evidence="4">AhpC/TSA family protein</fullName>
    </recommendedName>
</protein>
<keyword evidence="1" id="KW-0732">Signal</keyword>
<dbReference type="Gene3D" id="3.40.30.10">
    <property type="entry name" value="Glutaredoxin"/>
    <property type="match status" value="1"/>
</dbReference>
<reference evidence="2 3" key="1">
    <citation type="submission" date="2016-10" db="EMBL/GenBank/DDBJ databases">
        <authorList>
            <person name="de Groot N.N."/>
        </authorList>
    </citation>
    <scope>NUCLEOTIDE SEQUENCE [LARGE SCALE GENOMIC DNA]</scope>
    <source>
        <strain evidence="2 3">CGMCC 1.12333</strain>
    </source>
</reference>
<accession>A0A1I7G4S3</accession>
<dbReference type="AlphaFoldDB" id="A0A1I7G4S3"/>
<dbReference type="OrthoDB" id="1134224at2"/>
<dbReference type="STRING" id="1224947.SAMN05216480_103177"/>
<organism evidence="2 3">
    <name type="scientific">Pustulibacterium marinum</name>
    <dbReference type="NCBI Taxonomy" id="1224947"/>
    <lineage>
        <taxon>Bacteria</taxon>
        <taxon>Pseudomonadati</taxon>
        <taxon>Bacteroidota</taxon>
        <taxon>Flavobacteriia</taxon>
        <taxon>Flavobacteriales</taxon>
        <taxon>Flavobacteriaceae</taxon>
        <taxon>Pustulibacterium</taxon>
    </lineage>
</organism>
<sequence>MTKRITLLLILCSLAIHAQTTNKTFLSDAIVNNGQKYLEECDKAILEKDMDRVKFLFDSITSKVFKGAYFDNFQVEQIGGRSLRINDFDKPTVIITLSSWYITTEGEIAAINQLAKKYKKSIDFVVLYWGNKKQTRKASKDFSSDVTITYFDELDNRGAYIVGKLKHFFGFPTCYYLNEDKSIISITRGAISQPFYTDQETVREDNYNYHSAYVKEMLIENKASSVATN</sequence>
<evidence type="ECO:0008006" key="4">
    <source>
        <dbReference type="Google" id="ProtNLM"/>
    </source>
</evidence>
<evidence type="ECO:0000313" key="2">
    <source>
        <dbReference type="EMBL" id="SFU43462.1"/>
    </source>
</evidence>
<feature type="signal peptide" evidence="1">
    <location>
        <begin position="1"/>
        <end position="18"/>
    </location>
</feature>
<keyword evidence="3" id="KW-1185">Reference proteome</keyword>